<dbReference type="FunFam" id="3.90.1150.10:FF:000083">
    <property type="entry name" value="O-acetylhomoserine sulfhydrylase"/>
    <property type="match status" value="1"/>
</dbReference>
<keyword evidence="7" id="KW-0028">Amino-acid biosynthesis</keyword>
<dbReference type="GO" id="GO:0005829">
    <property type="term" value="C:cytosol"/>
    <property type="evidence" value="ECO:0007669"/>
    <property type="project" value="GOC"/>
</dbReference>
<evidence type="ECO:0000256" key="3">
    <source>
        <dbReference type="ARBA" id="ARBA00004555"/>
    </source>
</evidence>
<dbReference type="Pfam" id="PF23036">
    <property type="entry name" value="TRAPPC10_1st"/>
    <property type="match status" value="1"/>
</dbReference>
<evidence type="ECO:0000256" key="9">
    <source>
        <dbReference type="ARBA" id="ARBA00022898"/>
    </source>
</evidence>
<protein>
    <recommendedName>
        <fullName evidence="15">O-acetylhomoserine aminocarboxypropyltransferase</fullName>
        <ecNumber evidence="15">2.5.1.49</ecNumber>
    </recommendedName>
</protein>
<evidence type="ECO:0000256" key="14">
    <source>
        <dbReference type="ARBA" id="ARBA00060627"/>
    </source>
</evidence>
<dbReference type="InterPro" id="IPR015424">
    <property type="entry name" value="PyrdxlP-dep_Trfase"/>
</dbReference>
<evidence type="ECO:0000256" key="10">
    <source>
        <dbReference type="ARBA" id="ARBA00023034"/>
    </source>
</evidence>
<dbReference type="GO" id="GO:0006891">
    <property type="term" value="P:intra-Golgi vesicle-mediated transport"/>
    <property type="evidence" value="ECO:0007669"/>
    <property type="project" value="TreeGrafter"/>
</dbReference>
<evidence type="ECO:0000259" key="18">
    <source>
        <dbReference type="Pfam" id="PF23036"/>
    </source>
</evidence>
<dbReference type="Gene3D" id="3.90.1150.10">
    <property type="entry name" value="Aspartate Aminotransferase, domain 1"/>
    <property type="match status" value="1"/>
</dbReference>
<feature type="domain" description="DUF7077" evidence="19">
    <location>
        <begin position="1003"/>
        <end position="1123"/>
    </location>
</feature>
<feature type="compositionally biased region" description="Basic and acidic residues" evidence="16">
    <location>
        <begin position="438"/>
        <end position="447"/>
    </location>
</feature>
<organism evidence="20 21">
    <name type="scientific">Cryomyces minteri</name>
    <dbReference type="NCBI Taxonomy" id="331657"/>
    <lineage>
        <taxon>Eukaryota</taxon>
        <taxon>Fungi</taxon>
        <taxon>Dikarya</taxon>
        <taxon>Ascomycota</taxon>
        <taxon>Pezizomycotina</taxon>
        <taxon>Dothideomycetes</taxon>
        <taxon>Dothideomycetes incertae sedis</taxon>
        <taxon>Cryomyces</taxon>
    </lineage>
</organism>
<keyword evidence="5" id="KW-0813">Transport</keyword>
<proteinExistence type="inferred from homology"/>
<evidence type="ECO:0000256" key="4">
    <source>
        <dbReference type="ARBA" id="ARBA00009077"/>
    </source>
</evidence>
<comment type="catalytic activity">
    <reaction evidence="13">
        <text>O-acetyl-L-homoserine + hydrogen sulfide = L-homocysteine + acetate</text>
        <dbReference type="Rhea" id="RHEA:27822"/>
        <dbReference type="ChEBI" id="CHEBI:29919"/>
        <dbReference type="ChEBI" id="CHEBI:30089"/>
        <dbReference type="ChEBI" id="CHEBI:57716"/>
        <dbReference type="ChEBI" id="CHEBI:58199"/>
        <dbReference type="EC" id="2.5.1.49"/>
    </reaction>
</comment>
<dbReference type="Pfam" id="PF24965">
    <property type="entry name" value="TRS130_4HB"/>
    <property type="match status" value="1"/>
</dbReference>
<dbReference type="Proteomes" id="UP000308768">
    <property type="component" value="Unassembled WGS sequence"/>
</dbReference>
<dbReference type="Gene3D" id="3.40.640.10">
    <property type="entry name" value="Type I PLP-dependent aspartate aminotransferase-like (Major domain)"/>
    <property type="match status" value="1"/>
</dbReference>
<dbReference type="EC" id="2.5.1.49" evidence="15"/>
<keyword evidence="10" id="KW-0333">Golgi apparatus</keyword>
<comment type="cofactor">
    <cofactor evidence="1">
        <name>pyridoxal 5'-phosphate</name>
        <dbReference type="ChEBI" id="CHEBI:597326"/>
    </cofactor>
</comment>
<dbReference type="CDD" id="cd00614">
    <property type="entry name" value="CGS_like"/>
    <property type="match status" value="1"/>
</dbReference>
<evidence type="ECO:0000313" key="20">
    <source>
        <dbReference type="EMBL" id="TKA69453.1"/>
    </source>
</evidence>
<keyword evidence="11" id="KW-0486">Methionine biosynthesis</keyword>
<dbReference type="PANTHER" id="PTHR13251">
    <property type="entry name" value="EPILEPSY HOLOPROSENCEPHALY CANDIDATE 1/TMEM1"/>
    <property type="match status" value="1"/>
</dbReference>
<dbReference type="InterPro" id="IPR015422">
    <property type="entry name" value="PyrdxlP-dep_Trfase_small"/>
</dbReference>
<dbReference type="STRING" id="331657.A0A4U0X3A2"/>
<dbReference type="PROSITE" id="PS00868">
    <property type="entry name" value="CYS_MET_METAB_PP"/>
    <property type="match status" value="1"/>
</dbReference>
<dbReference type="GO" id="GO:0019346">
    <property type="term" value="P:transsulfuration"/>
    <property type="evidence" value="ECO:0007669"/>
    <property type="project" value="InterPro"/>
</dbReference>
<dbReference type="FunFam" id="3.40.640.10:FF:000035">
    <property type="entry name" value="O-succinylhomoserine sulfhydrylase"/>
    <property type="match status" value="1"/>
</dbReference>
<dbReference type="Pfam" id="PF23274">
    <property type="entry name" value="DUF7077"/>
    <property type="match status" value="1"/>
</dbReference>
<dbReference type="InterPro" id="IPR006235">
    <property type="entry name" value="OAc-hSer/O-AcSer_sulfhydrylase"/>
</dbReference>
<evidence type="ECO:0000256" key="1">
    <source>
        <dbReference type="ARBA" id="ARBA00001933"/>
    </source>
</evidence>
<evidence type="ECO:0000256" key="12">
    <source>
        <dbReference type="ARBA" id="ARBA00050655"/>
    </source>
</evidence>
<dbReference type="InterPro" id="IPR056913">
    <property type="entry name" value="TRAPPC10/Trs130_N"/>
</dbReference>
<evidence type="ECO:0000256" key="7">
    <source>
        <dbReference type="ARBA" id="ARBA00022605"/>
    </source>
</evidence>
<dbReference type="GO" id="GO:0030170">
    <property type="term" value="F:pyridoxal phosphate binding"/>
    <property type="evidence" value="ECO:0007669"/>
    <property type="project" value="InterPro"/>
</dbReference>
<keyword evidence="6" id="KW-0963">Cytoplasm</keyword>
<dbReference type="OrthoDB" id="10256906at2759"/>
<feature type="region of interest" description="Disordered" evidence="16">
    <location>
        <begin position="422"/>
        <end position="460"/>
    </location>
</feature>
<feature type="domain" description="TRAPPC10/Trs130 N-terminal" evidence="18">
    <location>
        <begin position="106"/>
        <end position="417"/>
    </location>
</feature>
<dbReference type="PANTHER" id="PTHR13251:SF3">
    <property type="entry name" value="TRAFFICKING PROTEIN PARTICLE COMPLEX SUBUNIT 10"/>
    <property type="match status" value="1"/>
</dbReference>
<evidence type="ECO:0000256" key="8">
    <source>
        <dbReference type="ARBA" id="ARBA00022679"/>
    </source>
</evidence>
<dbReference type="InterPro" id="IPR045126">
    <property type="entry name" value="TRAPPC10/Trs130"/>
</dbReference>
<dbReference type="GO" id="GO:0003961">
    <property type="term" value="F:O-acetylhomoserine aminocarboxypropyltransferase activity"/>
    <property type="evidence" value="ECO:0007669"/>
    <property type="project" value="UniProtKB-EC"/>
</dbReference>
<dbReference type="GO" id="GO:1990071">
    <property type="term" value="C:TRAPPII protein complex"/>
    <property type="evidence" value="ECO:0007669"/>
    <property type="project" value="InterPro"/>
</dbReference>
<evidence type="ECO:0000256" key="5">
    <source>
        <dbReference type="ARBA" id="ARBA00022448"/>
    </source>
</evidence>
<dbReference type="InterPro" id="IPR000277">
    <property type="entry name" value="Cys/Met-Metab_PyrdxlP-dep_enz"/>
</dbReference>
<dbReference type="SUPFAM" id="SSF53383">
    <property type="entry name" value="PLP-dependent transferases"/>
    <property type="match status" value="1"/>
</dbReference>
<dbReference type="InterPro" id="IPR022233">
    <property type="entry name" value="TRAPPC10/Trs130_C"/>
</dbReference>
<feature type="domain" description="TRAPPC10/Trs130 C-terminal" evidence="17">
    <location>
        <begin position="1337"/>
        <end position="1499"/>
    </location>
</feature>
<evidence type="ECO:0000313" key="21">
    <source>
        <dbReference type="Proteomes" id="UP000308768"/>
    </source>
</evidence>
<gene>
    <name evidence="20" type="ORF">B0A49_05166</name>
</gene>
<dbReference type="InterPro" id="IPR015421">
    <property type="entry name" value="PyrdxlP-dep_Trfase_major"/>
</dbReference>
<comment type="similarity">
    <text evidence="4">Belongs to the trans-sulfuration enzymes family.</text>
</comment>
<evidence type="ECO:0000256" key="6">
    <source>
        <dbReference type="ARBA" id="ARBA00022490"/>
    </source>
</evidence>
<evidence type="ECO:0000256" key="2">
    <source>
        <dbReference type="ARBA" id="ARBA00004496"/>
    </source>
</evidence>
<keyword evidence="21" id="KW-1185">Reference proteome</keyword>
<feature type="region of interest" description="Disordered" evidence="16">
    <location>
        <begin position="1932"/>
        <end position="1961"/>
    </location>
</feature>
<evidence type="ECO:0000256" key="16">
    <source>
        <dbReference type="SAM" id="MobiDB-lite"/>
    </source>
</evidence>
<comment type="subcellular location">
    <subcellularLocation>
        <location evidence="2">Cytoplasm</location>
    </subcellularLocation>
    <subcellularLocation>
        <location evidence="3">Golgi apparatus</location>
    </subcellularLocation>
</comment>
<dbReference type="GO" id="GO:0034498">
    <property type="term" value="P:early endosome to Golgi transport"/>
    <property type="evidence" value="ECO:0007669"/>
    <property type="project" value="TreeGrafter"/>
</dbReference>
<feature type="compositionally biased region" description="Polar residues" evidence="16">
    <location>
        <begin position="1932"/>
        <end position="1942"/>
    </location>
</feature>
<evidence type="ECO:0000256" key="11">
    <source>
        <dbReference type="ARBA" id="ARBA00023167"/>
    </source>
</evidence>
<dbReference type="InterPro" id="IPR054542">
    <property type="entry name" value="Cys_met_metab_PP"/>
</dbReference>
<name>A0A4U0X3A2_9PEZI</name>
<comment type="pathway">
    <text evidence="14">Amino-acid biosynthesis; L-methionine biosynthesis via de novo pathway; L-homocysteine from O-acetyl-L-homoserine.</text>
</comment>
<dbReference type="Pfam" id="PF01053">
    <property type="entry name" value="Cys_Met_Meta_PP"/>
    <property type="match status" value="1"/>
</dbReference>
<dbReference type="EMBL" id="NAJN01000730">
    <property type="protein sequence ID" value="TKA69453.1"/>
    <property type="molecule type" value="Genomic_DNA"/>
</dbReference>
<feature type="region of interest" description="Disordered" evidence="16">
    <location>
        <begin position="60"/>
        <end position="90"/>
    </location>
</feature>
<evidence type="ECO:0000259" key="17">
    <source>
        <dbReference type="Pfam" id="PF12584"/>
    </source>
</evidence>
<evidence type="ECO:0000259" key="19">
    <source>
        <dbReference type="Pfam" id="PF23274"/>
    </source>
</evidence>
<evidence type="ECO:0000256" key="15">
    <source>
        <dbReference type="ARBA" id="ARBA00066529"/>
    </source>
</evidence>
<dbReference type="Pfam" id="PF12584">
    <property type="entry name" value="TRAPPC10"/>
    <property type="match status" value="1"/>
</dbReference>
<comment type="caution">
    <text evidence="20">The sequence shown here is derived from an EMBL/GenBank/DDBJ whole genome shotgun (WGS) entry which is preliminary data.</text>
</comment>
<accession>A0A4U0X3A2</accession>
<evidence type="ECO:0000256" key="13">
    <source>
        <dbReference type="ARBA" id="ARBA00052629"/>
    </source>
</evidence>
<dbReference type="InterPro" id="IPR055505">
    <property type="entry name" value="DUF7077"/>
</dbReference>
<dbReference type="NCBIfam" id="TIGR01326">
    <property type="entry name" value="OAH_OAS_sulfhy"/>
    <property type="match status" value="1"/>
</dbReference>
<reference evidence="20 21" key="1">
    <citation type="submission" date="2017-03" db="EMBL/GenBank/DDBJ databases">
        <title>Genomes of endolithic fungi from Antarctica.</title>
        <authorList>
            <person name="Coleine C."/>
            <person name="Masonjones S."/>
            <person name="Stajich J.E."/>
        </authorList>
    </citation>
    <scope>NUCLEOTIDE SEQUENCE [LARGE SCALE GENOMIC DNA]</scope>
    <source>
        <strain evidence="20 21">CCFEE 5187</strain>
    </source>
</reference>
<keyword evidence="8" id="KW-0808">Transferase</keyword>
<sequence>MDGVSSSRVTVEYHDPSGVFPLVSKELTSRLPLRNLNWKASCRPLRSIDSLHIDLVPGHDTNTLPSRTSDPSLQRTQSTHEGGNDAIQPNAQAAGGLLRGRRHQIPGLHSTPYLKVYLLRCDDNETYKTTSRKLLREWLKNHTPPSQSNGSHSNQENHDAFEWLIVHVLLPNTGAADQVHGNGVSRKGLGRNSSTIIEKIRADFNVSSKSQPDRVAQIGLQRTPVAAQSLPSVPAASPENEIRQEYEGAWNDLMFKLKSLILMSFDLRVSQYEEDIREREAQRSLPGWNFCTFFLLKEGLAKGFESVGLVEDALLGYDELSVGLDSVVQDLAVQGANSHGRPLLDYTEDLKQQALAFKDHSVAHMMNGTHGDVQGKILSSPEKKHRDLIMSNSISLFDFRCYIFSRQLSLLLRIGNAQSSRSELAAKAAPPPPTVRSDSSHRMRRDYPAGPSEDTEDPSSLAELCKRALGFITSVARLMREDLRQGTIAETSSAVKNIIDNMVSSWVYSVAQQVLDETATRMLSVSMHADKSETSLPPNLSSLRSDRGGEQHSFVPASEAISHPARTSSLRDNHSGFDGRFSSLTIPGRMVFEYDRTVDISAVRKDGTFSSSRSGISDLATRRAELILLQRRALESVGKACRYLVGWAAIRKAKGEAMEEVSLRDNPQTSNEHEAGSPVAVPPVPITSPAQGITNKSFVNALTSIEGFRGLYERLSEDAVNHYLTAGSIKAADSVFGDLAALKFEIGDYAAAASYFNRVLPLYAGDRWNLIEVEMLKMHAQCLRKLQLKEDYVRVILKLLAKSAAREMERRWPNSGLPTGQEEERIAMNENSPWADDDSVHSAGYLGDLIAFSEELPQNVVVPLSDYFGDIHVGRYIRHYDGKDGFQLRLQFKHLLVDEITVQRAKVRLVSELSGQSREVWLENAGPLRLTRGLMEFWLNSNVTTSGPFIVDRVVLEANKIRFIHDTSSSTDSVSSLALMQGVPTLPNTDTRRTKVFCYPRMQAFDAKACPSRVVHIHRTRSIEISLSSGWNDIEKAEVTLRSASAGLRLRTADFKLINGNLDIIDASSPGVVHVGHMPVQCAAILQIPYVLENSLDNILVRLEIRYRTDLGEFVFLSTSTIPIELPLDVNVHDLFKETALFSRFSIRTASLVPFQLLDVKLEGSDAYTVETPCVPSSMMVFEKQPACVTYKITRRYVSGDASATLSKKDSALSLTLTYRCLDADVLDTVGAIFSVNLKDSHFAGLGRLLTPELLNMLGRRLAVGDYESVGLLGKIALSSYEDSGWSKPLEVLPVMMRRELEQWLRGWHEKNATILLPIPGSREYSVNHPPRRITITVEVPRVQIVHTATLLLPNLDRASSRTPPIAALGQTLVAELRISHSRRWDSSDSLKTAAELKTASDPLEFVYEIQANMDVWLVGGQRRAQFEAREDEEKTFAVMLMPLKEGHHLLPTVEVRPVRKTPPGSANIPDSRHVHGADEKTVTCETDYQSRGEMVLVIPGMSAAEITPRFETLQLHAGHTPDSATNSRAVPIYATTSYVFNDSAHGARLFGLKEFGNIYSRLMNPTVDVLEKRVAALEGGVAAVAAASGQAAQFMAIATLAQAGDNIVATSNLYGGTYNQMKVSLPRLGIQTKFVNGDKVEDFKKLIDDKTKAVYLESIGNPKYNVPDFEAICKIAHDAGVPVIVDNTFGAGGYFCRPISHGADIVVHSATKWIGGHGTTIGGLVIDSGNFDWGKNAARFPQMNEPAEGYHGLKFWETFGKITFAIRCRVETLRDYGAALNPFAAQQLLLGVETLSLRCERHAYNALKLAKWLESNKNVAWVSYPGLESHQSHELAKKYLPRGFGGVLSFGVKGGAKAGSQVVDNFKLISNLANVGDSKTLAIHPWTTTHEQLSDEEKINSGVTEDLIRISVGTEHIDDIIQDFEQSFAASATKPESNGNPANGEEHGSTDAPAKMGGAV</sequence>
<comment type="catalytic activity">
    <reaction evidence="12">
        <text>O-acetyl-L-homoserine + methanethiol = L-methionine + acetate + H(+)</text>
        <dbReference type="Rhea" id="RHEA:10048"/>
        <dbReference type="ChEBI" id="CHEBI:15378"/>
        <dbReference type="ChEBI" id="CHEBI:16007"/>
        <dbReference type="ChEBI" id="CHEBI:30089"/>
        <dbReference type="ChEBI" id="CHEBI:57716"/>
        <dbReference type="ChEBI" id="CHEBI:57844"/>
        <dbReference type="EC" id="2.5.1.49"/>
    </reaction>
</comment>
<keyword evidence="9" id="KW-0663">Pyridoxal phosphate</keyword>